<reference evidence="6 8" key="2">
    <citation type="submission" date="2021-01" db="EMBL/GenBank/DDBJ databases">
        <title>Biogeographic distribution of Paracoccus.</title>
        <authorList>
            <person name="Hollensteiner J."/>
            <person name="Leineberger J."/>
            <person name="Brinkhoff T."/>
            <person name="Daniel R."/>
        </authorList>
    </citation>
    <scope>NUCLEOTIDE SEQUENCE [LARGE SCALE GENOMIC DNA]</scope>
    <source>
        <strain evidence="6 8">DSM 18447</strain>
    </source>
</reference>
<dbReference type="InterPro" id="IPR025877">
    <property type="entry name" value="MobA-like_NTP_Trfase"/>
</dbReference>
<dbReference type="EMBL" id="CP067140">
    <property type="protein sequence ID" value="WCR03417.1"/>
    <property type="molecule type" value="Genomic_DNA"/>
</dbReference>
<dbReference type="PANTHER" id="PTHR43584">
    <property type="entry name" value="NUCLEOTIDYL TRANSFERASE"/>
    <property type="match status" value="1"/>
</dbReference>
<proteinExistence type="predicted"/>
<reference evidence="5 7" key="1">
    <citation type="submission" date="2017-01" db="EMBL/GenBank/DDBJ databases">
        <authorList>
            <person name="Varghese N."/>
            <person name="Submissions S."/>
        </authorList>
    </citation>
    <scope>NUCLEOTIDE SEQUENCE [LARGE SCALE GENOMIC DNA]</scope>
    <source>
        <strain evidence="5 7">DSM 18447</strain>
    </source>
</reference>
<keyword evidence="3" id="KW-0460">Magnesium</keyword>
<keyword evidence="1" id="KW-0808">Transferase</keyword>
<dbReference type="Gene3D" id="3.90.550.10">
    <property type="entry name" value="Spore Coat Polysaccharide Biosynthesis Protein SpsA, Chain A"/>
    <property type="match status" value="1"/>
</dbReference>
<evidence type="ECO:0000313" key="7">
    <source>
        <dbReference type="Proteomes" id="UP000186216"/>
    </source>
</evidence>
<evidence type="ECO:0000259" key="4">
    <source>
        <dbReference type="Pfam" id="PF12804"/>
    </source>
</evidence>
<feature type="domain" description="MobA-like NTP transferase" evidence="4">
    <location>
        <begin position="6"/>
        <end position="130"/>
    </location>
</feature>
<dbReference type="Proteomes" id="UP001215549">
    <property type="component" value="Chromosome"/>
</dbReference>
<keyword evidence="2 5" id="KW-0548">Nucleotidyltransferase</keyword>
<dbReference type="Pfam" id="PF12804">
    <property type="entry name" value="NTP_transf_3"/>
    <property type="match status" value="1"/>
</dbReference>
<name>A0AA45W123_9RHOB</name>
<dbReference type="CDD" id="cd06422">
    <property type="entry name" value="NTP_transferase_like_1"/>
    <property type="match status" value="1"/>
</dbReference>
<dbReference type="GO" id="GO:0016779">
    <property type="term" value="F:nucleotidyltransferase activity"/>
    <property type="evidence" value="ECO:0007669"/>
    <property type="project" value="UniProtKB-KW"/>
</dbReference>
<organism evidence="5 7">
    <name type="scientific">Paracoccus saliphilus</name>
    <dbReference type="NCBI Taxonomy" id="405559"/>
    <lineage>
        <taxon>Bacteria</taxon>
        <taxon>Pseudomonadati</taxon>
        <taxon>Pseudomonadota</taxon>
        <taxon>Alphaproteobacteria</taxon>
        <taxon>Rhodobacterales</taxon>
        <taxon>Paracoccaceae</taxon>
        <taxon>Paracoccus</taxon>
    </lineage>
</organism>
<dbReference type="PANTHER" id="PTHR43584:SF8">
    <property type="entry name" value="N-ACETYLMURAMATE ALPHA-1-PHOSPHATE URIDYLYLTRANSFERASE"/>
    <property type="match status" value="1"/>
</dbReference>
<dbReference type="EMBL" id="FTOU01000001">
    <property type="protein sequence ID" value="SIS53217.1"/>
    <property type="molecule type" value="Genomic_DNA"/>
</dbReference>
<dbReference type="Proteomes" id="UP000186216">
    <property type="component" value="Unassembled WGS sequence"/>
</dbReference>
<dbReference type="SUPFAM" id="SSF53448">
    <property type="entry name" value="Nucleotide-diphospho-sugar transferases"/>
    <property type="match status" value="1"/>
</dbReference>
<sequence length="224" mass="23908">MRPALMIFAAGLGTRMRPLTDNRPKPLIEVAGQTLLDRALAMGRQAQLSPIVVNSHYLGEQIADHLAKQDVAISDESDLLLDTGGGLRNALPLLGDGPVMTLNPDVVWTGPNPLTALCEAWDDRMDALLAVVPIATATARVGGGDFSMDAAGRIARRGDFVYAGAHIIRPERLAEIPDQVFSLNRIWDVLIAGGRAYGMIHTGGWCDVGRPETIPLAETVLADG</sequence>
<dbReference type="RefSeq" id="WP_176011377.1">
    <property type="nucleotide sequence ID" value="NZ_CP067140.1"/>
</dbReference>
<evidence type="ECO:0000256" key="3">
    <source>
        <dbReference type="ARBA" id="ARBA00022842"/>
    </source>
</evidence>
<dbReference type="InterPro" id="IPR050065">
    <property type="entry name" value="GlmU-like"/>
</dbReference>
<dbReference type="AlphaFoldDB" id="A0AA45W123"/>
<accession>A0AA45W123</accession>
<evidence type="ECO:0000313" key="5">
    <source>
        <dbReference type="EMBL" id="SIS53217.1"/>
    </source>
</evidence>
<keyword evidence="8" id="KW-1185">Reference proteome</keyword>
<protein>
    <submittedName>
        <fullName evidence="5">MurNAc alpha-1-phosphate uridylyltransferase</fullName>
    </submittedName>
    <submittedName>
        <fullName evidence="6">Nucleotidyltransferase family protein</fullName>
    </submittedName>
</protein>
<evidence type="ECO:0000256" key="1">
    <source>
        <dbReference type="ARBA" id="ARBA00022679"/>
    </source>
</evidence>
<evidence type="ECO:0000313" key="8">
    <source>
        <dbReference type="Proteomes" id="UP001215549"/>
    </source>
</evidence>
<dbReference type="InterPro" id="IPR029044">
    <property type="entry name" value="Nucleotide-diphossugar_trans"/>
</dbReference>
<evidence type="ECO:0000313" key="6">
    <source>
        <dbReference type="EMBL" id="WCR03417.1"/>
    </source>
</evidence>
<evidence type="ECO:0000256" key="2">
    <source>
        <dbReference type="ARBA" id="ARBA00022695"/>
    </source>
</evidence>
<gene>
    <name evidence="6" type="ORF">JHX88_01135</name>
    <name evidence="5" type="ORF">SAMN05421772_101299</name>
</gene>